<dbReference type="RefSeq" id="WP_051966241.1">
    <property type="nucleotide sequence ID" value="NZ_CP045798.1"/>
</dbReference>
<dbReference type="EMBL" id="CP045798">
    <property type="protein sequence ID" value="QNB45352.1"/>
    <property type="molecule type" value="Genomic_DNA"/>
</dbReference>
<dbReference type="GO" id="GO:0003677">
    <property type="term" value="F:DNA binding"/>
    <property type="evidence" value="ECO:0007669"/>
    <property type="project" value="UniProtKB-KW"/>
</dbReference>
<dbReference type="CDD" id="cd00093">
    <property type="entry name" value="HTH_XRE"/>
    <property type="match status" value="1"/>
</dbReference>
<accession>A0A7G6DZU8</accession>
<dbReference type="KEGG" id="tfr:BR63_02910"/>
<protein>
    <submittedName>
        <fullName evidence="4">Helix-turn-helix domain-containing protein</fullName>
    </submittedName>
</protein>
<dbReference type="Pfam" id="PF01381">
    <property type="entry name" value="HTH_3"/>
    <property type="match status" value="1"/>
</dbReference>
<dbReference type="InterPro" id="IPR001387">
    <property type="entry name" value="Cro/C1-type_HTH"/>
</dbReference>
<reference evidence="4 5" key="1">
    <citation type="journal article" date="2019" name="Front. Microbiol.">
        <title>Thermoanaerosceptrum fracticalcis gen. nov. sp. nov., a Novel Fumarate-Fermenting Microorganism From a Deep Fractured Carbonate Aquifer of the US Great Basin.</title>
        <authorList>
            <person name="Hamilton-Brehm S.D."/>
            <person name="Stewart L.E."/>
            <person name="Zavarin M."/>
            <person name="Caldwell M."/>
            <person name="Lawson P.A."/>
            <person name="Onstott T.C."/>
            <person name="Grzymski J."/>
            <person name="Neveux I."/>
            <person name="Lollar B.S."/>
            <person name="Russell C.E."/>
            <person name="Moser D.P."/>
        </authorList>
    </citation>
    <scope>NUCLEOTIDE SEQUENCE [LARGE SCALE GENOMIC DNA]</scope>
    <source>
        <strain evidence="4 5">DRI-13</strain>
    </source>
</reference>
<organism evidence="4 5">
    <name type="scientific">Thermanaerosceptrum fracticalcis</name>
    <dbReference type="NCBI Taxonomy" id="1712410"/>
    <lineage>
        <taxon>Bacteria</taxon>
        <taxon>Bacillati</taxon>
        <taxon>Bacillota</taxon>
        <taxon>Clostridia</taxon>
        <taxon>Eubacteriales</taxon>
        <taxon>Peptococcaceae</taxon>
        <taxon>Thermanaerosceptrum</taxon>
    </lineage>
</organism>
<proteinExistence type="predicted"/>
<dbReference type="PANTHER" id="PTHR46558">
    <property type="entry name" value="TRACRIPTIONAL REGULATORY PROTEIN-RELATED-RELATED"/>
    <property type="match status" value="1"/>
</dbReference>
<evidence type="ECO:0000313" key="4">
    <source>
        <dbReference type="EMBL" id="QNB45352.1"/>
    </source>
</evidence>
<dbReference type="Proteomes" id="UP000515847">
    <property type="component" value="Chromosome"/>
</dbReference>
<evidence type="ECO:0000313" key="5">
    <source>
        <dbReference type="Proteomes" id="UP000515847"/>
    </source>
</evidence>
<feature type="domain" description="HTH cro/C1-type" evidence="3">
    <location>
        <begin position="7"/>
        <end position="61"/>
    </location>
</feature>
<dbReference type="PROSITE" id="PS50943">
    <property type="entry name" value="HTH_CROC1"/>
    <property type="match status" value="1"/>
</dbReference>
<dbReference type="OrthoDB" id="1766270at2"/>
<dbReference type="Gene3D" id="1.10.260.40">
    <property type="entry name" value="lambda repressor-like DNA-binding domains"/>
    <property type="match status" value="1"/>
</dbReference>
<evidence type="ECO:0000256" key="2">
    <source>
        <dbReference type="SAM" id="MobiDB-lite"/>
    </source>
</evidence>
<dbReference type="SUPFAM" id="SSF47413">
    <property type="entry name" value="lambda repressor-like DNA-binding domains"/>
    <property type="match status" value="1"/>
</dbReference>
<sequence length="134" mass="15367">MTFGERLVYLRKKHKMTQNDFAKILSVSRGAISMWEIDQRTPDPSTLKKIADLFNVSVDWLLGRVESDENSNKNNNNESDTTGDICLVAESPSSYGYETEAAHRTDDPMADLPEEARRSLEEFKEYILKKYGKK</sequence>
<dbReference type="AlphaFoldDB" id="A0A7G6DZU8"/>
<dbReference type="SMART" id="SM00530">
    <property type="entry name" value="HTH_XRE"/>
    <property type="match status" value="1"/>
</dbReference>
<dbReference type="PANTHER" id="PTHR46558:SF13">
    <property type="entry name" value="HTH-TYPE TRANSCRIPTIONAL REGULATOR IMMR"/>
    <property type="match status" value="1"/>
</dbReference>
<keyword evidence="5" id="KW-1185">Reference proteome</keyword>
<feature type="region of interest" description="Disordered" evidence="2">
    <location>
        <begin position="66"/>
        <end position="85"/>
    </location>
</feature>
<evidence type="ECO:0000259" key="3">
    <source>
        <dbReference type="PROSITE" id="PS50943"/>
    </source>
</evidence>
<dbReference type="InterPro" id="IPR010982">
    <property type="entry name" value="Lambda_DNA-bd_dom_sf"/>
</dbReference>
<evidence type="ECO:0000256" key="1">
    <source>
        <dbReference type="ARBA" id="ARBA00023125"/>
    </source>
</evidence>
<keyword evidence="1" id="KW-0238">DNA-binding</keyword>
<name>A0A7G6DZU8_THEFR</name>
<gene>
    <name evidence="4" type="ORF">BR63_02910</name>
</gene>